<gene>
    <name evidence="1" type="ORF">CFAM422_008416</name>
</gene>
<comment type="caution">
    <text evidence="1">The sequence shown here is derived from an EMBL/GenBank/DDBJ whole genome shotgun (WGS) entry which is preliminary data.</text>
</comment>
<dbReference type="Proteomes" id="UP000801864">
    <property type="component" value="Unassembled WGS sequence"/>
</dbReference>
<evidence type="ECO:0000313" key="1">
    <source>
        <dbReference type="EMBL" id="KAF3067847.1"/>
    </source>
</evidence>
<proteinExistence type="predicted"/>
<name>A0A9P4XBT7_9HYPO</name>
<dbReference type="AlphaFoldDB" id="A0A9P4XBT7"/>
<sequence length="96" mass="11039">MVKLSPGSHIFGLIANTLRNILDNNQDAYNQYSEPQEIFRTWITNGLLAIIQPLWVDERAERLQQIDKNAGCSFEWAFEDPSIGLKIWLQKGDGLY</sequence>
<protein>
    <submittedName>
        <fullName evidence="1">Uncharacterized protein</fullName>
    </submittedName>
</protein>
<keyword evidence="2" id="KW-1185">Reference proteome</keyword>
<accession>A0A9P4XBT7</accession>
<organism evidence="1 2">
    <name type="scientific">Trichoderma lentiforme</name>
    <dbReference type="NCBI Taxonomy" id="1567552"/>
    <lineage>
        <taxon>Eukaryota</taxon>
        <taxon>Fungi</taxon>
        <taxon>Dikarya</taxon>
        <taxon>Ascomycota</taxon>
        <taxon>Pezizomycotina</taxon>
        <taxon>Sordariomycetes</taxon>
        <taxon>Hypocreomycetidae</taxon>
        <taxon>Hypocreales</taxon>
        <taxon>Hypocreaceae</taxon>
        <taxon>Trichoderma</taxon>
    </lineage>
</organism>
<reference evidence="1 2" key="1">
    <citation type="submission" date="2018-06" db="EMBL/GenBank/DDBJ databases">
        <title>Genome analysis of cellulolytic fungus Trichoderma lentiforme CFAM-422.</title>
        <authorList>
            <person name="Steindorff A.S."/>
            <person name="Formighieri E.F."/>
            <person name="Midorikawa G.E.O."/>
            <person name="Tamietti M.S."/>
            <person name="Ramos E.Z."/>
            <person name="Silva A.S."/>
            <person name="Bon E.P.S."/>
            <person name="Mendes T.D."/>
            <person name="Damaso M.C.T."/>
            <person name="Favaro L.C.L."/>
        </authorList>
    </citation>
    <scope>NUCLEOTIDE SEQUENCE [LARGE SCALE GENOMIC DNA]</scope>
    <source>
        <strain evidence="1 2">CFAM-422</strain>
    </source>
</reference>
<dbReference type="EMBL" id="QLNT01000015">
    <property type="protein sequence ID" value="KAF3067847.1"/>
    <property type="molecule type" value="Genomic_DNA"/>
</dbReference>
<evidence type="ECO:0000313" key="2">
    <source>
        <dbReference type="Proteomes" id="UP000801864"/>
    </source>
</evidence>